<dbReference type="RefSeq" id="WP_216438173.1">
    <property type="nucleotide sequence ID" value="NZ_JAHLQF010000001.1"/>
</dbReference>
<gene>
    <name evidence="2" type="ORF">KQI86_05645</name>
</gene>
<dbReference type="InterPro" id="IPR013108">
    <property type="entry name" value="Amidohydro_3"/>
</dbReference>
<dbReference type="NCBIfam" id="NF005312">
    <property type="entry name" value="PRK06846.1"/>
    <property type="match status" value="1"/>
</dbReference>
<dbReference type="PANTHER" id="PTHR32027:SF9">
    <property type="entry name" value="BLL3847 PROTEIN"/>
    <property type="match status" value="1"/>
</dbReference>
<comment type="caution">
    <text evidence="2">The sequence shown here is derived from an EMBL/GenBank/DDBJ whole genome shotgun (WGS) entry which is preliminary data.</text>
</comment>
<accession>A0ABS6EF86</accession>
<evidence type="ECO:0000259" key="1">
    <source>
        <dbReference type="Pfam" id="PF07969"/>
    </source>
</evidence>
<reference evidence="2 3" key="1">
    <citation type="submission" date="2021-06" db="EMBL/GenBank/DDBJ databases">
        <authorList>
            <person name="Sun Q."/>
            <person name="Li D."/>
        </authorList>
    </citation>
    <scope>NUCLEOTIDE SEQUENCE [LARGE SCALE GENOMIC DNA]</scope>
    <source>
        <strain evidence="2 3">MSJ-11</strain>
    </source>
</reference>
<dbReference type="Pfam" id="PF07969">
    <property type="entry name" value="Amidohydro_3"/>
    <property type="match status" value="1"/>
</dbReference>
<sequence length="412" mass="45747">MNKKFWLTNVLLEDGFTYNENAVSTNSGEVTSTKTSIYHILIEGGKIIKIKKGEKEQDENPVVDAKGLLALPSFTEKHIHLDKGHLGGPWKASTPFKSVTHRIKEEEEFLPKFLPITTKRAEKLLDLITSNGVTHARVQCNVDPVVGLGNLEKVIAALENYKDKLTYELVAFPQHGLLRSNSVPIMKEAMRNGVNVVGGLDPATIDNDIEKSLHTMMDIAVEFNSDVDIHIHDGGKLGMYTINRLAQMVEDAKWQGRVNISHAYCMGDSHIEEVRDLADKLASLNISIATTVPIDIPSPPVPLLHERGVRVYVVNDNINDHWSPFGTGDMLQKASRMAERFGWIDEYLLTRALNFITNGVTPLDNKGNKTWPKVGDEANIVFTEASCSAEAVARRTKKNAVMFRGKIVSGEL</sequence>
<dbReference type="CDD" id="cd01293">
    <property type="entry name" value="Bact_CD"/>
    <property type="match status" value="1"/>
</dbReference>
<dbReference type="PANTHER" id="PTHR32027">
    <property type="entry name" value="CYTOSINE DEAMINASE"/>
    <property type="match status" value="1"/>
</dbReference>
<dbReference type="EMBL" id="JAHLQF010000001">
    <property type="protein sequence ID" value="MBU5483807.1"/>
    <property type="molecule type" value="Genomic_DNA"/>
</dbReference>
<evidence type="ECO:0000313" key="2">
    <source>
        <dbReference type="EMBL" id="MBU5483807.1"/>
    </source>
</evidence>
<dbReference type="InterPro" id="IPR052349">
    <property type="entry name" value="Metallo-hydrolase_Enzymes"/>
</dbReference>
<organism evidence="2 3">
    <name type="scientific">Clostridium mobile</name>
    <dbReference type="NCBI Taxonomy" id="2841512"/>
    <lineage>
        <taxon>Bacteria</taxon>
        <taxon>Bacillati</taxon>
        <taxon>Bacillota</taxon>
        <taxon>Clostridia</taxon>
        <taxon>Eubacteriales</taxon>
        <taxon>Clostridiaceae</taxon>
        <taxon>Clostridium</taxon>
    </lineage>
</organism>
<evidence type="ECO:0000313" key="3">
    <source>
        <dbReference type="Proteomes" id="UP000726170"/>
    </source>
</evidence>
<proteinExistence type="predicted"/>
<feature type="domain" description="Amidohydrolase 3" evidence="1">
    <location>
        <begin position="62"/>
        <end position="408"/>
    </location>
</feature>
<name>A0ABS6EF86_9CLOT</name>
<dbReference type="Proteomes" id="UP000726170">
    <property type="component" value="Unassembled WGS sequence"/>
</dbReference>
<keyword evidence="3" id="KW-1185">Reference proteome</keyword>
<protein>
    <submittedName>
        <fullName evidence="2">Amidohydrolase family protein</fullName>
    </submittedName>
</protein>